<accession>A0A7S4HBD8</accession>
<feature type="signal peptide" evidence="2">
    <location>
        <begin position="1"/>
        <end position="29"/>
    </location>
</feature>
<evidence type="ECO:0000256" key="2">
    <source>
        <dbReference type="SAM" id="SignalP"/>
    </source>
</evidence>
<dbReference type="EMBL" id="HBKN01003444">
    <property type="protein sequence ID" value="CAE2193626.1"/>
    <property type="molecule type" value="Transcribed_RNA"/>
</dbReference>
<reference evidence="3" key="1">
    <citation type="submission" date="2021-01" db="EMBL/GenBank/DDBJ databases">
        <authorList>
            <person name="Corre E."/>
            <person name="Pelletier E."/>
            <person name="Niang G."/>
            <person name="Scheremetjew M."/>
            <person name="Finn R."/>
            <person name="Kale V."/>
            <person name="Holt S."/>
            <person name="Cochrane G."/>
            <person name="Meng A."/>
            <person name="Brown T."/>
            <person name="Cohen L."/>
        </authorList>
    </citation>
    <scope>NUCLEOTIDE SEQUENCE</scope>
    <source>
        <strain evidence="3">CCMP 2712</strain>
    </source>
</reference>
<keyword evidence="2" id="KW-0732">Signal</keyword>
<organism evidence="3">
    <name type="scientific">Guillardia theta</name>
    <name type="common">Cryptophyte</name>
    <name type="synonym">Cryptomonas phi</name>
    <dbReference type="NCBI Taxonomy" id="55529"/>
    <lineage>
        <taxon>Eukaryota</taxon>
        <taxon>Cryptophyceae</taxon>
        <taxon>Pyrenomonadales</taxon>
        <taxon>Geminigeraceae</taxon>
        <taxon>Guillardia</taxon>
    </lineage>
</organism>
<dbReference type="AlphaFoldDB" id="A0A7S4HBD8"/>
<proteinExistence type="predicted"/>
<feature type="region of interest" description="Disordered" evidence="1">
    <location>
        <begin position="125"/>
        <end position="144"/>
    </location>
</feature>
<sequence>MSTSSTPTSSSSSILLVLLVLLFPFSSLCSNTSSSSLIPRKSGSCMLEGRCEKNKQERALYQDNDEGRLRRNSACHAESCGRRARDQHIWCENHPDNAVHAHFTRDKVAATESFPKFHVERRDDVSADKIGKKSTSTEDHVSSDECHPSYEIANSSTWLEIMCADGSQGWQWREDRECKGLHHVFFQALEDVSVYFCHVSGKTLGLSDDSMYTIKVFKGSLSILSFSTQEDCEVMQKNGLHVWYGGNPEEMSIKPCGSSGELEGILKQRACCLHEASEHEYVYDRRIESSGSRMNFTWRACLFECQQDRDTSSLDRSSLVQRSFVETLDDITDRITDGMSGAYLRFLPEDVWEAYQVSLESGGRNDSRAEFFREYAQSLLLTGEGIMKAVPGFDSSWKCLCPPNRLFERLPLPKCCRLPSLGDVKFASAQAEETLAMIQSISLGQRAADTGEITHDFQYAFHAMGAAAIFDDDRLMRFLCFVRQRGPSLFIGPPDVQLYIKHLLVGPGCTFLPIQRGDVINSQTLADIHQEAMRVLMLKSKDSGSELRAQVVVIHAGSATPVLQKRILSSSQAAQLKVFSIDLSEMVQTLGFDNLDLDTSGAGFSSSSSSLVQETGIKSQDLLNQLSIATKTRRKIRFLVTTALVTGEDDRWSRQELYRGTFKALARLGYPDPLIVEAVHGGESRSFLEGYGHVVYTDLNDFENQGNNEGRSMLLALQTWDVKDDVMVIKLTGRYSPADRRLVQLVELNTHQDAIVRVSMNDGLMFTGCFAMRKGLLQEALSAMDWNQYESHGVHLEWAMVHRLRQICEPDDWLLERTVSFEACKVILIPQLGVLAYRSTLSHPELW</sequence>
<gene>
    <name evidence="3" type="ORF">GTHE00462_LOCUS2937</name>
</gene>
<protein>
    <submittedName>
        <fullName evidence="3">Uncharacterized protein</fullName>
    </submittedName>
</protein>
<feature type="chain" id="PRO_5031210496" evidence="2">
    <location>
        <begin position="30"/>
        <end position="847"/>
    </location>
</feature>
<name>A0A7S4HBD8_GUITH</name>
<evidence type="ECO:0000256" key="1">
    <source>
        <dbReference type="SAM" id="MobiDB-lite"/>
    </source>
</evidence>
<evidence type="ECO:0000313" key="3">
    <source>
        <dbReference type="EMBL" id="CAE2193626.1"/>
    </source>
</evidence>